<evidence type="ECO:0000313" key="2">
    <source>
        <dbReference type="EMBL" id="MFD1149582.1"/>
    </source>
</evidence>
<sequence>MVEEPGGEHLGEDPGQAWRRSGDVFALDVRVPVNAVADVVLPNRRRQRLGSEYHHLTSRVE</sequence>
<evidence type="ECO:0000313" key="3">
    <source>
        <dbReference type="Proteomes" id="UP001597168"/>
    </source>
</evidence>
<name>A0ABW3QXM4_9PSEU</name>
<organism evidence="2 3">
    <name type="scientific">Saccharothrix hoggarensis</name>
    <dbReference type="NCBI Taxonomy" id="913853"/>
    <lineage>
        <taxon>Bacteria</taxon>
        <taxon>Bacillati</taxon>
        <taxon>Actinomycetota</taxon>
        <taxon>Actinomycetes</taxon>
        <taxon>Pseudonocardiales</taxon>
        <taxon>Pseudonocardiaceae</taxon>
        <taxon>Saccharothrix</taxon>
    </lineage>
</organism>
<proteinExistence type="predicted"/>
<dbReference type="Pfam" id="PF17390">
    <property type="entry name" value="Bac_rhamnosid_C"/>
    <property type="match status" value="1"/>
</dbReference>
<dbReference type="Proteomes" id="UP001597168">
    <property type="component" value="Unassembled WGS sequence"/>
</dbReference>
<protein>
    <submittedName>
        <fullName evidence="2">Alpha-L-rhamnosidase C-terminal domain-containing protein</fullName>
    </submittedName>
</protein>
<dbReference type="Gene3D" id="2.60.420.10">
    <property type="entry name" value="Maltose phosphorylase, domain 3"/>
    <property type="match status" value="1"/>
</dbReference>
<dbReference type="InterPro" id="IPR035398">
    <property type="entry name" value="Bac_rhamnosid_C"/>
</dbReference>
<dbReference type="RefSeq" id="WP_380725001.1">
    <property type="nucleotide sequence ID" value="NZ_JBHTLK010000112.1"/>
</dbReference>
<evidence type="ECO:0000259" key="1">
    <source>
        <dbReference type="Pfam" id="PF17390"/>
    </source>
</evidence>
<comment type="caution">
    <text evidence="2">The sequence shown here is derived from an EMBL/GenBank/DDBJ whole genome shotgun (WGS) entry which is preliminary data.</text>
</comment>
<accession>A0ABW3QXM4</accession>
<reference evidence="3" key="1">
    <citation type="journal article" date="2019" name="Int. J. Syst. Evol. Microbiol.">
        <title>The Global Catalogue of Microorganisms (GCM) 10K type strain sequencing project: providing services to taxonomists for standard genome sequencing and annotation.</title>
        <authorList>
            <consortium name="The Broad Institute Genomics Platform"/>
            <consortium name="The Broad Institute Genome Sequencing Center for Infectious Disease"/>
            <person name="Wu L."/>
            <person name="Ma J."/>
        </authorList>
    </citation>
    <scope>NUCLEOTIDE SEQUENCE [LARGE SCALE GENOMIC DNA]</scope>
    <source>
        <strain evidence="3">CCUG 60214</strain>
    </source>
</reference>
<keyword evidence="3" id="KW-1185">Reference proteome</keyword>
<gene>
    <name evidence="2" type="ORF">ACFQ3T_20805</name>
</gene>
<dbReference type="EMBL" id="JBHTLK010000112">
    <property type="protein sequence ID" value="MFD1149582.1"/>
    <property type="molecule type" value="Genomic_DNA"/>
</dbReference>
<feature type="domain" description="Alpha-L-rhamnosidase C-terminal" evidence="1">
    <location>
        <begin position="17"/>
        <end position="52"/>
    </location>
</feature>